<gene>
    <name evidence="1" type="ORF">IM811_002558</name>
</gene>
<sequence length="101" mass="11851">MLLARKETDGRNQQRISRCGVSRLEPEDFALLPHWEMNLAWCIQCILHIRSRSLQGDFFFASMPEKLPESFHRLLSISVDLYRPKFRLLVPKPWPTLQGEG</sequence>
<evidence type="ECO:0000313" key="2">
    <source>
        <dbReference type="Proteomes" id="UP000616885"/>
    </source>
</evidence>
<organism evidence="1 2">
    <name type="scientific">Bionectria ochroleuca</name>
    <name type="common">Gliocladium roseum</name>
    <dbReference type="NCBI Taxonomy" id="29856"/>
    <lineage>
        <taxon>Eukaryota</taxon>
        <taxon>Fungi</taxon>
        <taxon>Dikarya</taxon>
        <taxon>Ascomycota</taxon>
        <taxon>Pezizomycotina</taxon>
        <taxon>Sordariomycetes</taxon>
        <taxon>Hypocreomycetidae</taxon>
        <taxon>Hypocreales</taxon>
        <taxon>Bionectriaceae</taxon>
        <taxon>Clonostachys</taxon>
    </lineage>
</organism>
<protein>
    <submittedName>
        <fullName evidence="1">Uncharacterized protein</fullName>
    </submittedName>
</protein>
<comment type="caution">
    <text evidence="1">The sequence shown here is derived from an EMBL/GenBank/DDBJ whole genome shotgun (WGS) entry which is preliminary data.</text>
</comment>
<reference evidence="1" key="1">
    <citation type="submission" date="2020-10" db="EMBL/GenBank/DDBJ databases">
        <title>High-Quality Genome Resource of Clonostachys rosea strain S41 by Oxford Nanopore Long-Read Sequencing.</title>
        <authorList>
            <person name="Wang H."/>
        </authorList>
    </citation>
    <scope>NUCLEOTIDE SEQUENCE</scope>
    <source>
        <strain evidence="1">S41</strain>
    </source>
</reference>
<name>A0A8H7N3D1_BIOOC</name>
<accession>A0A8H7N3D1</accession>
<evidence type="ECO:0000313" key="1">
    <source>
        <dbReference type="EMBL" id="KAF9747224.1"/>
    </source>
</evidence>
<dbReference type="AlphaFoldDB" id="A0A8H7N3D1"/>
<dbReference type="EMBL" id="JADCTT010000010">
    <property type="protein sequence ID" value="KAF9747224.1"/>
    <property type="molecule type" value="Genomic_DNA"/>
</dbReference>
<dbReference type="Proteomes" id="UP000616885">
    <property type="component" value="Unassembled WGS sequence"/>
</dbReference>
<proteinExistence type="predicted"/>